<dbReference type="GO" id="GO:0000775">
    <property type="term" value="C:chromosome, centromeric region"/>
    <property type="evidence" value="ECO:0007669"/>
    <property type="project" value="UniProtKB-SubCell"/>
</dbReference>
<dbReference type="FunFam" id="1.10.20.10:FF:000087">
    <property type="entry name" value="Probable histone 3"/>
    <property type="match status" value="1"/>
</dbReference>
<feature type="region of interest" description="Disordered" evidence="14">
    <location>
        <begin position="1"/>
        <end position="68"/>
    </location>
</feature>
<dbReference type="CDD" id="cd22911">
    <property type="entry name" value="HFD_H3"/>
    <property type="match status" value="1"/>
</dbReference>
<reference evidence="16 17" key="1">
    <citation type="journal article" date="2010" name="Nat. Biotechnol.">
        <title>Genome sequence of the model mushroom Schizophyllum commune.</title>
        <authorList>
            <person name="Ohm R.A."/>
            <person name="de Jong J.F."/>
            <person name="Lugones L.G."/>
            <person name="Aerts A."/>
            <person name="Kothe E."/>
            <person name="Stajich J.E."/>
            <person name="de Vries R.P."/>
            <person name="Record E."/>
            <person name="Levasseur A."/>
            <person name="Baker S.E."/>
            <person name="Bartholomew K.A."/>
            <person name="Coutinho P.M."/>
            <person name="Erdmann S."/>
            <person name="Fowler T.J."/>
            <person name="Gathman A.C."/>
            <person name="Lombard V."/>
            <person name="Henrissat B."/>
            <person name="Knabe N."/>
            <person name="Kuees U."/>
            <person name="Lilly W.W."/>
            <person name="Lindquist E."/>
            <person name="Lucas S."/>
            <person name="Magnuson J.K."/>
            <person name="Piumi F."/>
            <person name="Raudaskoski M."/>
            <person name="Salamov A."/>
            <person name="Schmutz J."/>
            <person name="Schwarze F.W.M.R."/>
            <person name="vanKuyk P.A."/>
            <person name="Horton J.S."/>
            <person name="Grigoriev I.V."/>
            <person name="Woesten H.A.B."/>
        </authorList>
    </citation>
    <scope>NUCLEOTIDE SEQUENCE [LARGE SCALE GENOMIC DNA]</scope>
    <source>
        <strain evidence="17">H4-8 / FGSC 9210</strain>
    </source>
</reference>
<feature type="domain" description="Core Histone H2A/H2B/H3" evidence="15">
    <location>
        <begin position="62"/>
        <end position="157"/>
    </location>
</feature>
<organism evidence="17">
    <name type="scientific">Schizophyllum commune (strain H4-8 / FGSC 9210)</name>
    <name type="common">Split gill fungus</name>
    <dbReference type="NCBI Taxonomy" id="578458"/>
    <lineage>
        <taxon>Eukaryota</taxon>
        <taxon>Fungi</taxon>
        <taxon>Dikarya</taxon>
        <taxon>Basidiomycota</taxon>
        <taxon>Agaricomycotina</taxon>
        <taxon>Agaricomycetes</taxon>
        <taxon>Agaricomycetidae</taxon>
        <taxon>Agaricales</taxon>
        <taxon>Schizophyllaceae</taxon>
        <taxon>Schizophyllum</taxon>
    </lineage>
</organism>
<evidence type="ECO:0000256" key="6">
    <source>
        <dbReference type="ARBA" id="ARBA00023242"/>
    </source>
</evidence>
<dbReference type="Pfam" id="PF00125">
    <property type="entry name" value="Histone"/>
    <property type="match status" value="1"/>
</dbReference>
<dbReference type="OMA" id="VHLFEDC"/>
<evidence type="ECO:0000256" key="7">
    <source>
        <dbReference type="ARBA" id="ARBA00023269"/>
    </source>
</evidence>
<keyword evidence="5" id="KW-0238">DNA-binding</keyword>
<dbReference type="InterPro" id="IPR007125">
    <property type="entry name" value="H2A/H2B/H3"/>
</dbReference>
<accession>D8PPW8</accession>
<keyword evidence="17" id="KW-1185">Reference proteome</keyword>
<dbReference type="PANTHER" id="PTHR45810:SF17">
    <property type="entry name" value="HISTONE H3-LIKE CENTROMERIC PROTEIN A"/>
    <property type="match status" value="1"/>
</dbReference>
<evidence type="ECO:0000256" key="9">
    <source>
        <dbReference type="ARBA" id="ARBA00043846"/>
    </source>
</evidence>
<dbReference type="HOGENOM" id="CLU_078295_3_0_1"/>
<comment type="similarity">
    <text evidence="3">Belongs to the histone H3 family.</text>
</comment>
<dbReference type="GO" id="GO:0005634">
    <property type="term" value="C:nucleus"/>
    <property type="evidence" value="ECO:0007669"/>
    <property type="project" value="UniProtKB-SubCell"/>
</dbReference>
<dbReference type="GO" id="GO:0030527">
    <property type="term" value="F:structural constituent of chromatin"/>
    <property type="evidence" value="ECO:0007669"/>
    <property type="project" value="InterPro"/>
</dbReference>
<dbReference type="PRINTS" id="PR00622">
    <property type="entry name" value="HISTONEH3"/>
</dbReference>
<evidence type="ECO:0000256" key="10">
    <source>
        <dbReference type="ARBA" id="ARBA00044024"/>
    </source>
</evidence>
<evidence type="ECO:0000256" key="13">
    <source>
        <dbReference type="ARBA" id="ARBA00044336"/>
    </source>
</evidence>
<dbReference type="eggNOG" id="KOG1745">
    <property type="taxonomic scope" value="Eukaryota"/>
</dbReference>
<proteinExistence type="inferred from homology"/>
<dbReference type="PROSITE" id="PS00959">
    <property type="entry name" value="HISTONE_H3_2"/>
    <property type="match status" value="1"/>
</dbReference>
<evidence type="ECO:0000313" key="17">
    <source>
        <dbReference type="Proteomes" id="UP000007431"/>
    </source>
</evidence>
<dbReference type="SUPFAM" id="SSF47113">
    <property type="entry name" value="Histone-fold"/>
    <property type="match status" value="1"/>
</dbReference>
<dbReference type="GO" id="GO:0003677">
    <property type="term" value="F:DNA binding"/>
    <property type="evidence" value="ECO:0007669"/>
    <property type="project" value="UniProtKB-KW"/>
</dbReference>
<keyword evidence="7" id="KW-0544">Nucleosome core</keyword>
<dbReference type="EMBL" id="GL377302">
    <property type="protein sequence ID" value="EFJ03003.1"/>
    <property type="molecule type" value="Genomic_DNA"/>
</dbReference>
<evidence type="ECO:0000256" key="4">
    <source>
        <dbReference type="ARBA" id="ARBA00022454"/>
    </source>
</evidence>
<dbReference type="AlphaFoldDB" id="D8PPW8"/>
<dbReference type="KEGG" id="scm:SCHCO_02677552"/>
<comment type="function">
    <text evidence="9">Histone H3-like nucleosomal protein that is specifically found in centromeric nucleosomes. Replaces conventional H3 in the nucleosome core of centromeric chromatin that serves as an assembly site for the inner kinetochore. Required for recruitment and assembly of kinetochore proteins, mitotic progression and chromosome segregation. May serve as an epigenetic mark that propagates centromere identity through replication and cell division.</text>
</comment>
<dbReference type="PANTHER" id="PTHR45810">
    <property type="entry name" value="HISTONE H3.2"/>
    <property type="match status" value="1"/>
</dbReference>
<gene>
    <name evidence="16" type="ORF">SCHCODRAFT_71819</name>
</gene>
<evidence type="ECO:0000256" key="1">
    <source>
        <dbReference type="ARBA" id="ARBA00004123"/>
    </source>
</evidence>
<dbReference type="SMART" id="SM00428">
    <property type="entry name" value="H3"/>
    <property type="match status" value="1"/>
</dbReference>
<evidence type="ECO:0000256" key="8">
    <source>
        <dbReference type="ARBA" id="ARBA00023328"/>
    </source>
</evidence>
<dbReference type="InterPro" id="IPR000164">
    <property type="entry name" value="Histone_H3/CENP-A"/>
</dbReference>
<dbReference type="VEuPathDB" id="FungiDB:SCHCODRAFT_02677552"/>
<dbReference type="GO" id="GO:0000786">
    <property type="term" value="C:nucleosome"/>
    <property type="evidence" value="ECO:0007669"/>
    <property type="project" value="UniProtKB-KW"/>
</dbReference>
<dbReference type="OrthoDB" id="842664at2759"/>
<evidence type="ECO:0000256" key="2">
    <source>
        <dbReference type="ARBA" id="ARBA00004584"/>
    </source>
</evidence>
<keyword evidence="6" id="KW-0539">Nucleus</keyword>
<sequence length="165" mass="18336">MSTTTAGKRKARPSGLSDEHGSPAKKSRATARKSTGGRAPRFSVADQPPGQDEPHKKRRYRPGTKALREIRQYQKSTDLLIRKLPFARLVREVALDMMTDTTEYGDTGLRWQSSAILALQEATEAFLVHLFEDANLCAIHAKRVTIMARDIQLARRIRGPIAGLG</sequence>
<evidence type="ECO:0000256" key="14">
    <source>
        <dbReference type="SAM" id="MobiDB-lite"/>
    </source>
</evidence>
<dbReference type="STRING" id="578458.D8PPW8"/>
<dbReference type="RefSeq" id="XP_003037905.1">
    <property type="nucleotide sequence ID" value="XM_003037859.1"/>
</dbReference>
<evidence type="ECO:0000256" key="3">
    <source>
        <dbReference type="ARBA" id="ARBA00010343"/>
    </source>
</evidence>
<evidence type="ECO:0000256" key="5">
    <source>
        <dbReference type="ARBA" id="ARBA00023125"/>
    </source>
</evidence>
<evidence type="ECO:0000259" key="15">
    <source>
        <dbReference type="Pfam" id="PF00125"/>
    </source>
</evidence>
<keyword evidence="4" id="KW-0158">Chromosome</keyword>
<evidence type="ECO:0000313" key="16">
    <source>
        <dbReference type="EMBL" id="EFJ03003.1"/>
    </source>
</evidence>
<dbReference type="Proteomes" id="UP000007431">
    <property type="component" value="Unassembled WGS sequence"/>
</dbReference>
<dbReference type="GeneID" id="9587822"/>
<protein>
    <recommendedName>
        <fullName evidence="11">Histone H3-like centromeric protein CSE4</fullName>
    </recommendedName>
    <alternativeName>
        <fullName evidence="13">CENP-A homolog</fullName>
    </alternativeName>
    <alternativeName>
        <fullName evidence="12">CENPA homolog</fullName>
    </alternativeName>
</protein>
<comment type="subunit">
    <text evidence="10">Component of centromeric nucleosomes, where DNA is wrapped around a histone octamer core. The octamer contains two molecules each of H2A, H2B, CSE4/CENPA and H4 assembled in one CSE4-H4 heterotetramer and two H2A-H2B heterodimers. Interacts with the inner kinetochore.</text>
</comment>
<dbReference type="Gene3D" id="1.10.20.10">
    <property type="entry name" value="Histone, subunit A"/>
    <property type="match status" value="1"/>
</dbReference>
<dbReference type="GO" id="GO:0046982">
    <property type="term" value="F:protein heterodimerization activity"/>
    <property type="evidence" value="ECO:0007669"/>
    <property type="project" value="InterPro"/>
</dbReference>
<comment type="subcellular location">
    <subcellularLocation>
        <location evidence="2">Chromosome</location>
        <location evidence="2">Centromere</location>
    </subcellularLocation>
    <subcellularLocation>
        <location evidence="1">Nucleus</location>
    </subcellularLocation>
</comment>
<keyword evidence="8" id="KW-0137">Centromere</keyword>
<evidence type="ECO:0000256" key="11">
    <source>
        <dbReference type="ARBA" id="ARBA00044180"/>
    </source>
</evidence>
<dbReference type="InParanoid" id="D8PPW8"/>
<name>D8PPW8_SCHCM</name>
<dbReference type="InterPro" id="IPR009072">
    <property type="entry name" value="Histone-fold"/>
</dbReference>
<evidence type="ECO:0000256" key="12">
    <source>
        <dbReference type="ARBA" id="ARBA00044234"/>
    </source>
</evidence>